<evidence type="ECO:0000256" key="1">
    <source>
        <dbReference type="ARBA" id="ARBA00022598"/>
    </source>
</evidence>
<dbReference type="PROSITE" id="PS51733">
    <property type="entry name" value="BPL_LPL_CATALYTIC"/>
    <property type="match status" value="1"/>
</dbReference>
<evidence type="ECO:0000313" key="6">
    <source>
        <dbReference type="Proteomes" id="UP000660680"/>
    </source>
</evidence>
<dbReference type="InterPro" id="IPR004408">
    <property type="entry name" value="Biotin_CoA_COase_ligase"/>
</dbReference>
<dbReference type="InterPro" id="IPR004143">
    <property type="entry name" value="BPL_LPL_catalytic"/>
</dbReference>
<dbReference type="InterPro" id="IPR003142">
    <property type="entry name" value="BPL_C"/>
</dbReference>
<organism evidence="5 6">
    <name type="scientific">Actinokineospora fastidiosa</name>
    <dbReference type="NCBI Taxonomy" id="1816"/>
    <lineage>
        <taxon>Bacteria</taxon>
        <taxon>Bacillati</taxon>
        <taxon>Actinomycetota</taxon>
        <taxon>Actinomycetes</taxon>
        <taxon>Pseudonocardiales</taxon>
        <taxon>Pseudonocardiaceae</taxon>
        <taxon>Actinokineospora</taxon>
    </lineage>
</organism>
<keyword evidence="2" id="KW-0092">Biotin</keyword>
<dbReference type="Gene3D" id="2.30.30.100">
    <property type="match status" value="1"/>
</dbReference>
<protein>
    <recommendedName>
        <fullName evidence="3">biotin--[biotin carboxyl-carrier protein] ligase</fullName>
        <ecNumber evidence="3">6.3.4.15</ecNumber>
    </recommendedName>
</protein>
<dbReference type="EMBL" id="BMRB01000001">
    <property type="protein sequence ID" value="GGS25077.1"/>
    <property type="molecule type" value="Genomic_DNA"/>
</dbReference>
<dbReference type="Pfam" id="PF02237">
    <property type="entry name" value="BPL_C"/>
    <property type="match status" value="1"/>
</dbReference>
<sequence>MAALDADALRAALVDHDGPYAALDVVPTTGSTNADLMARAGEAADRTVLIAEEQTDGRGRRGREWVSPPESGLYVSVLLRPDGVPTPKLGALSLVAGVALIRMARHMGVMAALKWPNDLLIGASMAKAAGILAEVAATEPPAVVVGVGVNVGRLPREVPPGAGGLPATSFQQEGATADRAEVAVALLRCFAEVERSWRGAGGDLATSGLLAEYRANCATLGQRVRVELPQDSARQGLAVEVDGDGQLVVDVDGTARTISAGDVVHLRALA</sequence>
<proteinExistence type="predicted"/>
<dbReference type="AlphaFoldDB" id="A0A918LB03"/>
<dbReference type="SUPFAM" id="SSF55681">
    <property type="entry name" value="Class II aaRS and biotin synthetases"/>
    <property type="match status" value="1"/>
</dbReference>
<name>A0A918LB03_9PSEU</name>
<dbReference type="Pfam" id="PF03099">
    <property type="entry name" value="BPL_LplA_LipB"/>
    <property type="match status" value="1"/>
</dbReference>
<keyword evidence="6" id="KW-1185">Reference proteome</keyword>
<dbReference type="GO" id="GO:0004077">
    <property type="term" value="F:biotin--[biotin carboxyl-carrier protein] ligase activity"/>
    <property type="evidence" value="ECO:0007669"/>
    <property type="project" value="UniProtKB-EC"/>
</dbReference>
<dbReference type="PANTHER" id="PTHR12835:SF5">
    <property type="entry name" value="BIOTIN--PROTEIN LIGASE"/>
    <property type="match status" value="1"/>
</dbReference>
<dbReference type="NCBIfam" id="TIGR00121">
    <property type="entry name" value="birA_ligase"/>
    <property type="match status" value="1"/>
</dbReference>
<dbReference type="Gene3D" id="3.30.930.10">
    <property type="entry name" value="Bira Bifunctional Protein, Domain 2"/>
    <property type="match status" value="1"/>
</dbReference>
<dbReference type="InterPro" id="IPR045864">
    <property type="entry name" value="aa-tRNA-synth_II/BPL/LPL"/>
</dbReference>
<gene>
    <name evidence="5" type="primary">birA</name>
    <name evidence="5" type="ORF">GCM10010171_17900</name>
</gene>
<evidence type="ECO:0000256" key="3">
    <source>
        <dbReference type="ARBA" id="ARBA00024227"/>
    </source>
</evidence>
<comment type="caution">
    <text evidence="5">The sequence shown here is derived from an EMBL/GenBank/DDBJ whole genome shotgun (WGS) entry which is preliminary data.</text>
</comment>
<evidence type="ECO:0000256" key="2">
    <source>
        <dbReference type="ARBA" id="ARBA00023267"/>
    </source>
</evidence>
<dbReference type="RefSeq" id="WP_189209734.1">
    <property type="nucleotide sequence ID" value="NZ_BMRB01000001.1"/>
</dbReference>
<dbReference type="GO" id="GO:0005737">
    <property type="term" value="C:cytoplasm"/>
    <property type="evidence" value="ECO:0007669"/>
    <property type="project" value="TreeGrafter"/>
</dbReference>
<evidence type="ECO:0000313" key="5">
    <source>
        <dbReference type="EMBL" id="GGS25077.1"/>
    </source>
</evidence>
<keyword evidence="1 5" id="KW-0436">Ligase</keyword>
<dbReference type="EC" id="6.3.4.15" evidence="3"/>
<dbReference type="CDD" id="cd16442">
    <property type="entry name" value="BPL"/>
    <property type="match status" value="1"/>
</dbReference>
<accession>A0A918LB03</accession>
<evidence type="ECO:0000259" key="4">
    <source>
        <dbReference type="PROSITE" id="PS51733"/>
    </source>
</evidence>
<dbReference type="PANTHER" id="PTHR12835">
    <property type="entry name" value="BIOTIN PROTEIN LIGASE"/>
    <property type="match status" value="1"/>
</dbReference>
<feature type="domain" description="BPL/LPL catalytic" evidence="4">
    <location>
        <begin position="5"/>
        <end position="198"/>
    </location>
</feature>
<reference evidence="5" key="2">
    <citation type="submission" date="2020-09" db="EMBL/GenBank/DDBJ databases">
        <authorList>
            <person name="Sun Q."/>
            <person name="Ohkuma M."/>
        </authorList>
    </citation>
    <scope>NUCLEOTIDE SEQUENCE</scope>
    <source>
        <strain evidence="5">JCM 3276</strain>
    </source>
</reference>
<dbReference type="Proteomes" id="UP000660680">
    <property type="component" value="Unassembled WGS sequence"/>
</dbReference>
<reference evidence="5" key="1">
    <citation type="journal article" date="2014" name="Int. J. Syst. Evol. Microbiol.">
        <title>Complete genome sequence of Corynebacterium casei LMG S-19264T (=DSM 44701T), isolated from a smear-ripened cheese.</title>
        <authorList>
            <consortium name="US DOE Joint Genome Institute (JGI-PGF)"/>
            <person name="Walter F."/>
            <person name="Albersmeier A."/>
            <person name="Kalinowski J."/>
            <person name="Ruckert C."/>
        </authorList>
    </citation>
    <scope>NUCLEOTIDE SEQUENCE</scope>
    <source>
        <strain evidence="5">JCM 3276</strain>
    </source>
</reference>